<feature type="domain" description="FtsK" evidence="5">
    <location>
        <begin position="216"/>
        <end position="397"/>
    </location>
</feature>
<keyword evidence="2 3" id="KW-0067">ATP-binding</keyword>
<dbReference type="PANTHER" id="PTHR22683:SF47">
    <property type="entry name" value="FTSK DOMAIN-CONTAINING PROTEIN YDCQ"/>
    <property type="match status" value="1"/>
</dbReference>
<protein>
    <submittedName>
        <fullName evidence="6">FtsK/SpoIIIE family protein</fullName>
    </submittedName>
</protein>
<dbReference type="Pfam" id="PF01580">
    <property type="entry name" value="FtsK_SpoIIIE"/>
    <property type="match status" value="1"/>
</dbReference>
<feature type="binding site" evidence="3">
    <location>
        <begin position="233"/>
        <end position="240"/>
    </location>
    <ligand>
        <name>ATP</name>
        <dbReference type="ChEBI" id="CHEBI:30616"/>
    </ligand>
</feature>
<dbReference type="SUPFAM" id="SSF52540">
    <property type="entry name" value="P-loop containing nucleoside triphosphate hydrolases"/>
    <property type="match status" value="1"/>
</dbReference>
<name>A0A0E2HGB9_9FIRM</name>
<dbReference type="GO" id="GO:0005524">
    <property type="term" value="F:ATP binding"/>
    <property type="evidence" value="ECO:0007669"/>
    <property type="project" value="UniProtKB-UniRule"/>
</dbReference>
<reference evidence="6 7" key="1">
    <citation type="submission" date="2013-01" db="EMBL/GenBank/DDBJ databases">
        <title>The Genome Sequence of Clostridium clostridioforme 90A8.</title>
        <authorList>
            <consortium name="The Broad Institute Genome Sequencing Platform"/>
            <person name="Earl A."/>
            <person name="Ward D."/>
            <person name="Feldgarden M."/>
            <person name="Gevers D."/>
            <person name="Courvalin P."/>
            <person name="Lambert T."/>
            <person name="Walker B."/>
            <person name="Young S.K."/>
            <person name="Zeng Q."/>
            <person name="Gargeya S."/>
            <person name="Fitzgerald M."/>
            <person name="Haas B."/>
            <person name="Abouelleil A."/>
            <person name="Alvarado L."/>
            <person name="Arachchi H.M."/>
            <person name="Berlin A.M."/>
            <person name="Chapman S.B."/>
            <person name="Dewar J."/>
            <person name="Goldberg J."/>
            <person name="Griggs A."/>
            <person name="Gujja S."/>
            <person name="Hansen M."/>
            <person name="Howarth C."/>
            <person name="Imamovic A."/>
            <person name="Larimer J."/>
            <person name="McCowan C."/>
            <person name="Murphy C."/>
            <person name="Neiman D."/>
            <person name="Pearson M."/>
            <person name="Priest M."/>
            <person name="Roberts A."/>
            <person name="Saif S."/>
            <person name="Shea T."/>
            <person name="Sisk P."/>
            <person name="Sykes S."/>
            <person name="Wortman J."/>
            <person name="Nusbaum C."/>
            <person name="Birren B."/>
        </authorList>
    </citation>
    <scope>NUCLEOTIDE SEQUENCE [LARGE SCALE GENOMIC DNA]</scope>
    <source>
        <strain evidence="6 7">90A8</strain>
    </source>
</reference>
<dbReference type="InterPro" id="IPR027417">
    <property type="entry name" value="P-loop_NTPase"/>
</dbReference>
<proteinExistence type="predicted"/>
<dbReference type="InterPro" id="IPR002543">
    <property type="entry name" value="FtsK_dom"/>
</dbReference>
<dbReference type="RefSeq" id="WP_002594312.1">
    <property type="nucleotide sequence ID" value="NZ_KB850987.1"/>
</dbReference>
<evidence type="ECO:0000313" key="6">
    <source>
        <dbReference type="EMBL" id="ENZ19552.1"/>
    </source>
</evidence>
<dbReference type="PANTHER" id="PTHR22683">
    <property type="entry name" value="SPORULATION PROTEIN RELATED"/>
    <property type="match status" value="1"/>
</dbReference>
<dbReference type="InterPro" id="IPR050206">
    <property type="entry name" value="FtsK/SpoIIIE/SftA"/>
</dbReference>
<organism evidence="6 7">
    <name type="scientific">[Clostridium] clostridioforme 90A8</name>
    <dbReference type="NCBI Taxonomy" id="999408"/>
    <lineage>
        <taxon>Bacteria</taxon>
        <taxon>Bacillati</taxon>
        <taxon>Bacillota</taxon>
        <taxon>Clostridia</taxon>
        <taxon>Lachnospirales</taxon>
        <taxon>Lachnospiraceae</taxon>
        <taxon>Enterocloster</taxon>
    </lineage>
</organism>
<gene>
    <name evidence="6" type="ORF">HMPREF1090_00460</name>
</gene>
<accession>A0A0E2HGB9</accession>
<dbReference type="AlphaFoldDB" id="A0A0E2HGB9"/>
<dbReference type="GO" id="GO:0003677">
    <property type="term" value="F:DNA binding"/>
    <property type="evidence" value="ECO:0007669"/>
    <property type="project" value="InterPro"/>
</dbReference>
<dbReference type="HOGENOM" id="CLU_041426_3_0_9"/>
<evidence type="ECO:0000256" key="2">
    <source>
        <dbReference type="ARBA" id="ARBA00022840"/>
    </source>
</evidence>
<evidence type="ECO:0000313" key="7">
    <source>
        <dbReference type="Proteomes" id="UP000013085"/>
    </source>
</evidence>
<keyword evidence="4" id="KW-0812">Transmembrane</keyword>
<evidence type="ECO:0000259" key="5">
    <source>
        <dbReference type="PROSITE" id="PS50901"/>
    </source>
</evidence>
<evidence type="ECO:0000256" key="1">
    <source>
        <dbReference type="ARBA" id="ARBA00022741"/>
    </source>
</evidence>
<dbReference type="Gene3D" id="3.40.50.300">
    <property type="entry name" value="P-loop containing nucleotide triphosphate hydrolases"/>
    <property type="match status" value="1"/>
</dbReference>
<keyword evidence="4" id="KW-0472">Membrane</keyword>
<dbReference type="EMBL" id="AGYR01000004">
    <property type="protein sequence ID" value="ENZ19552.1"/>
    <property type="molecule type" value="Genomic_DNA"/>
</dbReference>
<feature type="transmembrane region" description="Helical" evidence="4">
    <location>
        <begin position="64"/>
        <end position="84"/>
    </location>
</feature>
<dbReference type="PROSITE" id="PS50901">
    <property type="entry name" value="FTSK"/>
    <property type="match status" value="1"/>
</dbReference>
<dbReference type="PATRIC" id="fig|999408.3.peg.499"/>
<sequence>MKQLFPRGKRIRPTDKDLVFHTALAALFPVFLLVVLLFHIRQIAGTNWQEVSLSQIAQDVNIPYLLFSVGVAGLVCLTAVILFWRYRRDEVKQLIHRQKLARMVLENKWYESEQRKEDAFFKDLSSSRSKETITYFPKIYYRMKQGLLHIRVEITLGKYQEQLLNLEKKLESGLYCELTDKELKDSYVEYTLLYDTIANRISIEDAQAKDGRLRLMENVWWEYDKLPHMLIAGGTGGGKTYFILTLIEALLRTNAILFVLDPKNADLADLQAVMPDVYYKKEDMLACIDRFYEEMMKRSEDMKLMENYRTGENYAYLGLPANFLIFDEYVAFMEMLGTKENAAVLNKLKQIVMLGRQAGFFLILACQRPDAKYLGDGIRDQFNFRVALGRMSEMGYGMMFGETTKDFFLKQIKGRGYVDVGTSVISEFYTPLVPKGHDFLKEIKRLTDSRQGVQAACEAKAAGTD</sequence>
<keyword evidence="1 3" id="KW-0547">Nucleotide-binding</keyword>
<evidence type="ECO:0000256" key="3">
    <source>
        <dbReference type="PROSITE-ProRule" id="PRU00289"/>
    </source>
</evidence>
<evidence type="ECO:0000256" key="4">
    <source>
        <dbReference type="SAM" id="Phobius"/>
    </source>
</evidence>
<feature type="transmembrane region" description="Helical" evidence="4">
    <location>
        <begin position="20"/>
        <end position="44"/>
    </location>
</feature>
<dbReference type="Proteomes" id="UP000013085">
    <property type="component" value="Unassembled WGS sequence"/>
</dbReference>
<comment type="caution">
    <text evidence="6">The sequence shown here is derived from an EMBL/GenBank/DDBJ whole genome shotgun (WGS) entry which is preliminary data.</text>
</comment>
<keyword evidence="4" id="KW-1133">Transmembrane helix</keyword>